<evidence type="ECO:0000313" key="1">
    <source>
        <dbReference type="EMBL" id="ALB29643.1"/>
    </source>
</evidence>
<sequence>MTLTDKDIDLLDEVIAEDNALKSKAYGAEVPQHSKEEIEQMSRWFTEIRKSSQPLSVEELKRIK</sequence>
<dbReference type="KEGG" id="lhi:JP39_09910"/>
<dbReference type="RefSeq" id="WP_041501231.1">
    <property type="nucleotide sequence ID" value="NZ_BJDV01000005.1"/>
</dbReference>
<keyword evidence="2" id="KW-1185">Reference proteome</keyword>
<name>A0A0K2LEN6_9LACO</name>
<proteinExistence type="predicted"/>
<organism evidence="1 2">
    <name type="scientific">Companilactobacillus heilongjiangensis</name>
    <dbReference type="NCBI Taxonomy" id="1074467"/>
    <lineage>
        <taxon>Bacteria</taxon>
        <taxon>Bacillati</taxon>
        <taxon>Bacillota</taxon>
        <taxon>Bacilli</taxon>
        <taxon>Lactobacillales</taxon>
        <taxon>Lactobacillaceae</taxon>
        <taxon>Companilactobacillus</taxon>
    </lineage>
</organism>
<dbReference type="Proteomes" id="UP000061546">
    <property type="component" value="Chromosome"/>
</dbReference>
<dbReference type="AlphaFoldDB" id="A0A0K2LEN6"/>
<evidence type="ECO:0000313" key="2">
    <source>
        <dbReference type="Proteomes" id="UP000061546"/>
    </source>
</evidence>
<accession>A0A0K2LEN6</accession>
<protein>
    <submittedName>
        <fullName evidence="1">Uncharacterized protein</fullName>
    </submittedName>
</protein>
<gene>
    <name evidence="1" type="ORF">JP39_09910</name>
</gene>
<reference evidence="1 2" key="1">
    <citation type="submission" date="2015-08" db="EMBL/GenBank/DDBJ databases">
        <title>Genomic sequence of Lactobacillus heilongjiangensis DSM 28069, isolated from Chinese traditional pickle.</title>
        <authorList>
            <person name="Jiang X."/>
            <person name="Zheng B."/>
            <person name="Cheng H."/>
        </authorList>
    </citation>
    <scope>NUCLEOTIDE SEQUENCE [LARGE SCALE GENOMIC DNA]</scope>
    <source>
        <strain evidence="1 2">DSM 28069</strain>
    </source>
</reference>
<dbReference type="EMBL" id="CP012559">
    <property type="protein sequence ID" value="ALB29643.1"/>
    <property type="molecule type" value="Genomic_DNA"/>
</dbReference>